<protein>
    <submittedName>
        <fullName evidence="11">Major facilitator superfamily domain, general substrate transporter</fullName>
    </submittedName>
</protein>
<dbReference type="GO" id="GO:0022857">
    <property type="term" value="F:transmembrane transporter activity"/>
    <property type="evidence" value="ECO:0007669"/>
    <property type="project" value="InterPro"/>
</dbReference>
<keyword evidence="2" id="KW-0813">Transport</keyword>
<evidence type="ECO:0000313" key="11">
    <source>
        <dbReference type="EMBL" id="KZZ95126.1"/>
    </source>
</evidence>
<feature type="transmembrane region" description="Helical" evidence="9">
    <location>
        <begin position="64"/>
        <end position="83"/>
    </location>
</feature>
<sequence>MAYSAEPDSSKSTIPFWRQVLEPGAINEHILNHPYDGSGTEEDPYVVVWTPNDPRNPMAWSSGFKWFITFMAGVSTLGVAMISSAYTGGVEQIMVEMSISQEVATLGVSLFVLGFAIGPLLWAPLSEMYGRQIVFFVSYMGLTAFNAGCAGAQNPQTLMILRFFAGSFGSSPLTNAGGVIADMFTATTRGMALSIFALMPFLGPVLGPIIGGFLGMTEGWRWVEGFLAIFSGAVWIICTLLVPETYAPLLLRKRAKKLSKVTGQHYMSKLDIERGVVTFGEAMKTSLGRPWLLLFMEPIVLLLSIYMAIVYGTLYMLFEGFPIVFQQGRGWNPGVGGLAFIGILVGMLIATAGNMLDNKRYAKISEKYGGFAPPEARLPPCIVGGIALPIGLFWFAWTNYTSIHWIVPIIAGAPFGFGMVLVFLGVMNYLIDAYTIYAASVLAANSVLRSLCGAAFPLFTNYMYQNLGNHWASSIPGFLALACVPMPIFFYKYGPAIRKRCKYAAEADAFMRRLQEHATQMAEKEGVEDSPENNNSNDNNDLSGITENNEHEHERKAHHDDSRRSSSESTISDNDEEEMRRRESRNLRLSRTASMISYASRTRDEYEGNPYDIDRVHTNCSSRRQSVSRPKKHKIQE</sequence>
<evidence type="ECO:0000259" key="10">
    <source>
        <dbReference type="PROSITE" id="PS50850"/>
    </source>
</evidence>
<feature type="transmembrane region" description="Helical" evidence="9">
    <location>
        <begin position="338"/>
        <end position="356"/>
    </location>
</feature>
<accession>A0A168BCM7</accession>
<comment type="subcellular location">
    <subcellularLocation>
        <location evidence="1">Cell membrane</location>
        <topology evidence="1">Multi-pass membrane protein</topology>
    </subcellularLocation>
</comment>
<evidence type="ECO:0000256" key="1">
    <source>
        <dbReference type="ARBA" id="ARBA00004651"/>
    </source>
</evidence>
<keyword evidence="4 9" id="KW-0812">Transmembrane</keyword>
<keyword evidence="3" id="KW-1003">Cell membrane</keyword>
<feature type="transmembrane region" description="Helical" evidence="9">
    <location>
        <begin position="193"/>
        <end position="214"/>
    </location>
</feature>
<evidence type="ECO:0000256" key="8">
    <source>
        <dbReference type="SAM" id="MobiDB-lite"/>
    </source>
</evidence>
<comment type="caution">
    <text evidence="11">The sequence shown here is derived from an EMBL/GenBank/DDBJ whole genome shotgun (WGS) entry which is preliminary data.</text>
</comment>
<dbReference type="InterPro" id="IPR020846">
    <property type="entry name" value="MFS_dom"/>
</dbReference>
<name>A0A168BCM7_9EURO</name>
<keyword evidence="12" id="KW-1185">Reference proteome</keyword>
<proteinExistence type="inferred from homology"/>
<feature type="transmembrane region" description="Helical" evidence="9">
    <location>
        <begin position="377"/>
        <end position="397"/>
    </location>
</feature>
<comment type="similarity">
    <text evidence="7">Belongs to the major facilitator superfamily. DHA1 family. Polyamines/proton antiporter (TC 2.A.1.2.16) subfamily.</text>
</comment>
<dbReference type="Proteomes" id="UP000242877">
    <property type="component" value="Unassembled WGS sequence"/>
</dbReference>
<feature type="transmembrane region" description="Helical" evidence="9">
    <location>
        <begin position="226"/>
        <end position="251"/>
    </location>
</feature>
<feature type="compositionally biased region" description="Low complexity" evidence="8">
    <location>
        <begin position="532"/>
        <end position="541"/>
    </location>
</feature>
<reference evidence="11 12" key="1">
    <citation type="journal article" date="2016" name="Genome Biol. Evol.">
        <title>Divergent and convergent evolution of fungal pathogenicity.</title>
        <authorList>
            <person name="Shang Y."/>
            <person name="Xiao G."/>
            <person name="Zheng P."/>
            <person name="Cen K."/>
            <person name="Zhan S."/>
            <person name="Wang C."/>
        </authorList>
    </citation>
    <scope>NUCLEOTIDE SEQUENCE [LARGE SCALE GENOMIC DNA]</scope>
    <source>
        <strain evidence="11 12">ARSEF 7405</strain>
    </source>
</reference>
<feature type="region of interest" description="Disordered" evidence="8">
    <location>
        <begin position="519"/>
        <end position="637"/>
    </location>
</feature>
<feature type="transmembrane region" description="Helical" evidence="9">
    <location>
        <begin position="159"/>
        <end position="181"/>
    </location>
</feature>
<dbReference type="OrthoDB" id="446368at2759"/>
<dbReference type="PANTHER" id="PTHR23502">
    <property type="entry name" value="MAJOR FACILITATOR SUPERFAMILY"/>
    <property type="match status" value="1"/>
</dbReference>
<keyword evidence="5 9" id="KW-1133">Transmembrane helix</keyword>
<feature type="compositionally biased region" description="Polar residues" evidence="8">
    <location>
        <begin position="618"/>
        <end position="628"/>
    </location>
</feature>
<evidence type="ECO:0000256" key="3">
    <source>
        <dbReference type="ARBA" id="ARBA00022475"/>
    </source>
</evidence>
<dbReference type="InterPro" id="IPR036259">
    <property type="entry name" value="MFS_trans_sf"/>
</dbReference>
<feature type="transmembrane region" description="Helical" evidence="9">
    <location>
        <begin position="291"/>
        <end position="318"/>
    </location>
</feature>
<feature type="compositionally biased region" description="Basic and acidic residues" evidence="8">
    <location>
        <begin position="601"/>
        <end position="617"/>
    </location>
</feature>
<dbReference type="FunFam" id="1.20.1250.20:FF:000266">
    <property type="entry name" value="MFS multidrug transporter, putative"/>
    <property type="match status" value="1"/>
</dbReference>
<dbReference type="InterPro" id="IPR011701">
    <property type="entry name" value="MFS"/>
</dbReference>
<evidence type="ECO:0000256" key="4">
    <source>
        <dbReference type="ARBA" id="ARBA00022692"/>
    </source>
</evidence>
<evidence type="ECO:0000256" key="7">
    <source>
        <dbReference type="ARBA" id="ARBA00038459"/>
    </source>
</evidence>
<dbReference type="VEuPathDB" id="FungiDB:AAP_01614"/>
<evidence type="ECO:0000313" key="12">
    <source>
        <dbReference type="Proteomes" id="UP000242877"/>
    </source>
</evidence>
<dbReference type="PROSITE" id="PS50850">
    <property type="entry name" value="MFS"/>
    <property type="match status" value="1"/>
</dbReference>
<feature type="transmembrane region" description="Helical" evidence="9">
    <location>
        <begin position="103"/>
        <end position="122"/>
    </location>
</feature>
<dbReference type="CDD" id="cd17323">
    <property type="entry name" value="MFS_Tpo1_MDR_like"/>
    <property type="match status" value="1"/>
</dbReference>
<dbReference type="EMBL" id="AZGZ01000005">
    <property type="protein sequence ID" value="KZZ95126.1"/>
    <property type="molecule type" value="Genomic_DNA"/>
</dbReference>
<evidence type="ECO:0000256" key="6">
    <source>
        <dbReference type="ARBA" id="ARBA00023136"/>
    </source>
</evidence>
<feature type="transmembrane region" description="Helical" evidence="9">
    <location>
        <begin position="471"/>
        <end position="491"/>
    </location>
</feature>
<evidence type="ECO:0000256" key="5">
    <source>
        <dbReference type="ARBA" id="ARBA00022989"/>
    </source>
</evidence>
<gene>
    <name evidence="11" type="ORF">AAP_01614</name>
</gene>
<dbReference type="AlphaFoldDB" id="A0A168BCM7"/>
<evidence type="ECO:0000256" key="2">
    <source>
        <dbReference type="ARBA" id="ARBA00022448"/>
    </source>
</evidence>
<feature type="compositionally biased region" description="Basic and acidic residues" evidence="8">
    <location>
        <begin position="548"/>
        <end position="566"/>
    </location>
</feature>
<dbReference type="SUPFAM" id="SSF103473">
    <property type="entry name" value="MFS general substrate transporter"/>
    <property type="match status" value="1"/>
</dbReference>
<dbReference type="Gene3D" id="1.20.1250.20">
    <property type="entry name" value="MFS general substrate transporter like domains"/>
    <property type="match status" value="1"/>
</dbReference>
<dbReference type="Pfam" id="PF07690">
    <property type="entry name" value="MFS_1"/>
    <property type="match status" value="1"/>
</dbReference>
<keyword evidence="6 9" id="KW-0472">Membrane</keyword>
<dbReference type="GO" id="GO:0005886">
    <property type="term" value="C:plasma membrane"/>
    <property type="evidence" value="ECO:0007669"/>
    <property type="project" value="UniProtKB-SubCell"/>
</dbReference>
<feature type="transmembrane region" description="Helical" evidence="9">
    <location>
        <begin position="134"/>
        <end position="153"/>
    </location>
</feature>
<feature type="transmembrane region" description="Helical" evidence="9">
    <location>
        <begin position="436"/>
        <end position="459"/>
    </location>
</feature>
<evidence type="ECO:0000256" key="9">
    <source>
        <dbReference type="SAM" id="Phobius"/>
    </source>
</evidence>
<organism evidence="11 12">
    <name type="scientific">Ascosphaera apis ARSEF 7405</name>
    <dbReference type="NCBI Taxonomy" id="392613"/>
    <lineage>
        <taxon>Eukaryota</taxon>
        <taxon>Fungi</taxon>
        <taxon>Dikarya</taxon>
        <taxon>Ascomycota</taxon>
        <taxon>Pezizomycotina</taxon>
        <taxon>Eurotiomycetes</taxon>
        <taxon>Eurotiomycetidae</taxon>
        <taxon>Onygenales</taxon>
        <taxon>Ascosphaeraceae</taxon>
        <taxon>Ascosphaera</taxon>
    </lineage>
</organism>
<feature type="transmembrane region" description="Helical" evidence="9">
    <location>
        <begin position="403"/>
        <end position="424"/>
    </location>
</feature>
<dbReference type="PANTHER" id="PTHR23502:SF186">
    <property type="entry name" value="MAJOR FACILITATOR SUPERFAMILY (MFS) PROFILE DOMAIN-CONTAINING PROTEIN"/>
    <property type="match status" value="1"/>
</dbReference>
<feature type="domain" description="Major facilitator superfamily (MFS) profile" evidence="10">
    <location>
        <begin position="68"/>
        <end position="498"/>
    </location>
</feature>